<feature type="transmembrane region" description="Helical" evidence="2">
    <location>
        <begin position="139"/>
        <end position="160"/>
    </location>
</feature>
<evidence type="ECO:0000256" key="1">
    <source>
        <dbReference type="SAM" id="MobiDB-lite"/>
    </source>
</evidence>
<evidence type="ECO:0000313" key="4">
    <source>
        <dbReference type="EMBL" id="TXK11467.1"/>
    </source>
</evidence>
<comment type="caution">
    <text evidence="4">The sequence shown here is derived from an EMBL/GenBank/DDBJ whole genome shotgun (WGS) entry which is preliminary data.</text>
</comment>
<organism evidence="4 5">
    <name type="scientific">Microbacterium saccharophilum</name>
    <dbReference type="NCBI Taxonomy" id="1213358"/>
    <lineage>
        <taxon>Bacteria</taxon>
        <taxon>Bacillati</taxon>
        <taxon>Actinomycetota</taxon>
        <taxon>Actinomycetes</taxon>
        <taxon>Micrococcales</taxon>
        <taxon>Microbacteriaceae</taxon>
        <taxon>Microbacterium</taxon>
    </lineage>
</organism>
<keyword evidence="5" id="KW-1185">Reference proteome</keyword>
<sequence length="205" mass="21560">MGATSCDGRAPADGRRVYARGRPHRQGRQTTLAQQSSAPRPAGIDPRGPRFAAAITAVLILLGTFLALLGPAVRTGTTLAERIADPGFLVLLAVDLLFVWGFASPHTAPWGVLFRTAVRPRLAPPSELEDPRPPRFAQIVGFVVVTIGIVLHVVGVPWALPVAGAAAFIAAFLNAVFAFCLGCQIYLLLLRAGLIRTRGGALVGA</sequence>
<accession>A0A5C8HY80</accession>
<keyword evidence="2" id="KW-0472">Membrane</keyword>
<protein>
    <submittedName>
        <fullName evidence="4">DUF4395 domain-containing protein</fullName>
    </submittedName>
</protein>
<dbReference type="InterPro" id="IPR025508">
    <property type="entry name" value="DUF4395"/>
</dbReference>
<dbReference type="EMBL" id="VRSX01000003">
    <property type="protein sequence ID" value="TXK11467.1"/>
    <property type="molecule type" value="Genomic_DNA"/>
</dbReference>
<keyword evidence="2" id="KW-0812">Transmembrane</keyword>
<feature type="transmembrane region" description="Helical" evidence="2">
    <location>
        <begin position="89"/>
        <end position="118"/>
    </location>
</feature>
<dbReference type="Pfam" id="PF14340">
    <property type="entry name" value="DUF4395"/>
    <property type="match status" value="1"/>
</dbReference>
<dbReference type="OrthoDB" id="345402at2"/>
<feature type="region of interest" description="Disordered" evidence="1">
    <location>
        <begin position="20"/>
        <end position="45"/>
    </location>
</feature>
<evidence type="ECO:0000313" key="5">
    <source>
        <dbReference type="Proteomes" id="UP000321949"/>
    </source>
</evidence>
<dbReference type="AlphaFoldDB" id="A0A5C8HY80"/>
<proteinExistence type="predicted"/>
<reference evidence="4 5" key="1">
    <citation type="submission" date="2019-08" db="EMBL/GenBank/DDBJ databases">
        <authorList>
            <person name="Dong K."/>
        </authorList>
    </citation>
    <scope>NUCLEOTIDE SEQUENCE [LARGE SCALE GENOMIC DNA]</scope>
    <source>
        <strain evidence="4 5">K-1</strain>
    </source>
</reference>
<gene>
    <name evidence="4" type="ORF">FVP74_09025</name>
</gene>
<dbReference type="Proteomes" id="UP000321949">
    <property type="component" value="Unassembled WGS sequence"/>
</dbReference>
<name>A0A5C8HY80_9MICO</name>
<feature type="compositionally biased region" description="Polar residues" evidence="1">
    <location>
        <begin position="28"/>
        <end position="38"/>
    </location>
</feature>
<feature type="domain" description="DUF4395" evidence="3">
    <location>
        <begin position="44"/>
        <end position="191"/>
    </location>
</feature>
<feature type="transmembrane region" description="Helical" evidence="2">
    <location>
        <begin position="51"/>
        <end position="69"/>
    </location>
</feature>
<keyword evidence="2" id="KW-1133">Transmembrane helix</keyword>
<feature type="transmembrane region" description="Helical" evidence="2">
    <location>
        <begin position="166"/>
        <end position="189"/>
    </location>
</feature>
<evidence type="ECO:0000259" key="3">
    <source>
        <dbReference type="Pfam" id="PF14340"/>
    </source>
</evidence>
<evidence type="ECO:0000256" key="2">
    <source>
        <dbReference type="SAM" id="Phobius"/>
    </source>
</evidence>